<dbReference type="Gene3D" id="3.30.160.270">
    <property type="match status" value="1"/>
</dbReference>
<dbReference type="Pfam" id="PF00682">
    <property type="entry name" value="HMGL-like"/>
    <property type="match status" value="1"/>
</dbReference>
<dbReference type="InterPro" id="IPR013709">
    <property type="entry name" value="2-isopropylmalate_synth_dimer"/>
</dbReference>
<organism evidence="10">
    <name type="scientific">marine sediment metagenome</name>
    <dbReference type="NCBI Taxonomy" id="412755"/>
    <lineage>
        <taxon>unclassified sequences</taxon>
        <taxon>metagenomes</taxon>
        <taxon>ecological metagenomes</taxon>
    </lineage>
</organism>
<gene>
    <name evidence="10" type="ORF">S06H3_02545</name>
</gene>
<dbReference type="InterPro" id="IPR002034">
    <property type="entry name" value="AIPM/Hcit_synth_CS"/>
</dbReference>
<dbReference type="GO" id="GO:0009097">
    <property type="term" value="P:isoleucine biosynthetic process"/>
    <property type="evidence" value="ECO:0007669"/>
    <property type="project" value="UniProtKB-UniPathway"/>
</dbReference>
<dbReference type="SUPFAM" id="SSF110921">
    <property type="entry name" value="2-isopropylmalate synthase LeuA, allosteric (dimerisation) domain"/>
    <property type="match status" value="1"/>
</dbReference>
<dbReference type="GO" id="GO:0003852">
    <property type="term" value="F:2-isopropylmalate synthase activity"/>
    <property type="evidence" value="ECO:0007669"/>
    <property type="project" value="InterPro"/>
</dbReference>
<dbReference type="GO" id="GO:0043714">
    <property type="term" value="F:(R)-citramalate synthase activity"/>
    <property type="evidence" value="ECO:0007669"/>
    <property type="project" value="UniProtKB-EC"/>
</dbReference>
<comment type="pathway">
    <text evidence="1">Amino-acid biosynthesis; L-isoleucine biosynthesis; 2-oxobutanoate from pyruvate: step 1/3.</text>
</comment>
<dbReference type="PANTHER" id="PTHR43538">
    <property type="entry name" value="ALPHA-IPM SYNTHASE/HOMOCITRATE SYNTHASE"/>
    <property type="match status" value="1"/>
</dbReference>
<dbReference type="InterPro" id="IPR036230">
    <property type="entry name" value="LeuA_allosteric_dom_sf"/>
</dbReference>
<evidence type="ECO:0000256" key="6">
    <source>
        <dbReference type="ARBA" id="ARBA00022679"/>
    </source>
</evidence>
<keyword evidence="6" id="KW-0808">Transferase</keyword>
<dbReference type="PROSITE" id="PS00815">
    <property type="entry name" value="AIPM_HOMOCIT_SYNTH_1"/>
    <property type="match status" value="1"/>
</dbReference>
<evidence type="ECO:0000256" key="1">
    <source>
        <dbReference type="ARBA" id="ARBA00004743"/>
    </source>
</evidence>
<evidence type="ECO:0000256" key="8">
    <source>
        <dbReference type="ARBA" id="ARBA00034330"/>
    </source>
</evidence>
<dbReference type="PANTHER" id="PTHR43538:SF1">
    <property type="entry name" value="(R)-CITRAMALATE SYNTHASE"/>
    <property type="match status" value="1"/>
</dbReference>
<evidence type="ECO:0000256" key="4">
    <source>
        <dbReference type="ARBA" id="ARBA00022605"/>
    </source>
</evidence>
<dbReference type="InterPro" id="IPR013785">
    <property type="entry name" value="Aldolase_TIM"/>
</dbReference>
<dbReference type="Pfam" id="PF08502">
    <property type="entry name" value="LeuA_dimer"/>
    <property type="match status" value="1"/>
</dbReference>
<dbReference type="Pfam" id="PF22617">
    <property type="entry name" value="HCS_D2"/>
    <property type="match status" value="1"/>
</dbReference>
<evidence type="ECO:0000313" key="10">
    <source>
        <dbReference type="EMBL" id="GAI01850.1"/>
    </source>
</evidence>
<proteinExistence type="inferred from homology"/>
<dbReference type="SMART" id="SM00917">
    <property type="entry name" value="LeuA_dimer"/>
    <property type="match status" value="1"/>
</dbReference>
<dbReference type="InterPro" id="IPR000891">
    <property type="entry name" value="PYR_CT"/>
</dbReference>
<reference evidence="10" key="1">
    <citation type="journal article" date="2014" name="Front. Microbiol.">
        <title>High frequency of phylogenetically diverse reductive dehalogenase-homologous genes in deep subseafloor sedimentary metagenomes.</title>
        <authorList>
            <person name="Kawai M."/>
            <person name="Futagami T."/>
            <person name="Toyoda A."/>
            <person name="Takaki Y."/>
            <person name="Nishi S."/>
            <person name="Hori S."/>
            <person name="Arai W."/>
            <person name="Tsubouchi T."/>
            <person name="Morono Y."/>
            <person name="Uchiyama I."/>
            <person name="Ito T."/>
            <person name="Fujiyama A."/>
            <person name="Inagaki F."/>
            <person name="Takami H."/>
        </authorList>
    </citation>
    <scope>NUCLEOTIDE SEQUENCE</scope>
    <source>
        <strain evidence="10">Expedition CK06-06</strain>
    </source>
</reference>
<dbReference type="Gene3D" id="1.10.238.260">
    <property type="match status" value="1"/>
</dbReference>
<sequence>MRQIQLYDTTLRDGAQGEGISFSVVDKLHITQKLDELGVHFIEGGWPGSNPKDVEFFKKAQSLVLSHAELVAFGSTRRLKTKAEADANLLSLASAGVKVVTIVGKSSELQVTQVLETTLDENLSMIADSIGYLRARGLTVFLDAEHFFDGFKANPSYSLRVVEVAAEAGASCVVLCDTNGGAMPDEITAVINAVRQVSGVPLGIHAHNDGELAVANTLAAVKAGVTQVQGTINGYGERCGNANLCSVIPDLKLKMGINCISDEQLAKLTEVSHYVSEVANLIPDAFSPYVGSSAFSHKGGLHVSGLRKWAESYQHIDPTRVGNKPRVLVSELSGKENIIYKARERGLDLPPSGKEARKLLEQVKLLESRGFQYENAEASFELLLHRAKPEYQPPFELVDFMVVVEKRRRPPTQKNIEEMLSEAVVKVKVGNEIMHTAAEGNGPVNALDGALRKALLQFYPSLAQVKLVDYKVRILEESVGTTAQVRVLIESSDGVEEWRTVGSSTNKIHCHCHFYFIFPRHCHIYSHVHPHLSILKIRCTA</sequence>
<dbReference type="GO" id="GO:0009098">
    <property type="term" value="P:L-leucine biosynthetic process"/>
    <property type="evidence" value="ECO:0007669"/>
    <property type="project" value="InterPro"/>
</dbReference>
<evidence type="ECO:0000256" key="5">
    <source>
        <dbReference type="ARBA" id="ARBA00022624"/>
    </source>
</evidence>
<evidence type="ECO:0000256" key="2">
    <source>
        <dbReference type="ARBA" id="ARBA00006154"/>
    </source>
</evidence>
<name>X1LHJ9_9ZZZZ</name>
<evidence type="ECO:0000256" key="3">
    <source>
        <dbReference type="ARBA" id="ARBA00022325"/>
    </source>
</evidence>
<dbReference type="AlphaFoldDB" id="X1LHJ9"/>
<dbReference type="EC" id="2.3.3.21" evidence="8"/>
<keyword evidence="4" id="KW-0028">Amino-acid biosynthesis</keyword>
<dbReference type="EMBL" id="BARV01000756">
    <property type="protein sequence ID" value="GAI01850.1"/>
    <property type="molecule type" value="Genomic_DNA"/>
</dbReference>
<dbReference type="SUPFAM" id="SSF51569">
    <property type="entry name" value="Aldolase"/>
    <property type="match status" value="1"/>
</dbReference>
<accession>X1LHJ9</accession>
<keyword evidence="7" id="KW-0100">Branched-chain amino acid biosynthesis</keyword>
<dbReference type="UniPathway" id="UPA00047">
    <property type="reaction ID" value="UER00066"/>
</dbReference>
<feature type="non-terminal residue" evidence="10">
    <location>
        <position position="541"/>
    </location>
</feature>
<comment type="caution">
    <text evidence="10">The sequence shown here is derived from an EMBL/GenBank/DDBJ whole genome shotgun (WGS) entry which is preliminary data.</text>
</comment>
<evidence type="ECO:0000256" key="7">
    <source>
        <dbReference type="ARBA" id="ARBA00023304"/>
    </source>
</evidence>
<dbReference type="NCBIfam" id="TIGR00977">
    <property type="entry name" value="citramal_synth"/>
    <property type="match status" value="1"/>
</dbReference>
<dbReference type="InterPro" id="IPR054691">
    <property type="entry name" value="LeuA/HCS_post-cat"/>
</dbReference>
<keyword evidence="5" id="KW-0412">Isoleucine biosynthesis</keyword>
<comment type="similarity">
    <text evidence="2">Belongs to the alpha-IPM synthase/homocitrate synthase family.</text>
</comment>
<dbReference type="Gene3D" id="3.20.20.70">
    <property type="entry name" value="Aldolase class I"/>
    <property type="match status" value="1"/>
</dbReference>
<dbReference type="CDD" id="cd07941">
    <property type="entry name" value="DRE_TIM_LeuA3"/>
    <property type="match status" value="1"/>
</dbReference>
<feature type="domain" description="Pyruvate carboxyltransferase" evidence="9">
    <location>
        <begin position="4"/>
        <end position="266"/>
    </location>
</feature>
<dbReference type="PROSITE" id="PS50991">
    <property type="entry name" value="PYR_CT"/>
    <property type="match status" value="1"/>
</dbReference>
<evidence type="ECO:0000259" key="9">
    <source>
        <dbReference type="PROSITE" id="PS50991"/>
    </source>
</evidence>
<dbReference type="InterPro" id="IPR005675">
    <property type="entry name" value="Citramal_synthase"/>
</dbReference>
<protein>
    <recommendedName>
        <fullName evidence="3">(R)-citramalate synthase</fullName>
        <ecNumber evidence="8">2.3.3.21</ecNumber>
    </recommendedName>
</protein>